<dbReference type="RefSeq" id="WP_267310358.1">
    <property type="nucleotide sequence ID" value="NZ_JABXXU010000005.1"/>
</dbReference>
<keyword evidence="2" id="KW-1185">Reference proteome</keyword>
<protein>
    <recommendedName>
        <fullName evidence="3">Phage minor structual protein GP20</fullName>
    </recommendedName>
</protein>
<sequence length="143" mass="15442">MPDDIDALRRSLAELAAERDCLVQAHHEEMDRVTQAARETVLANALRAEAMRLGAHDPDAVMLLMDRSGIGWSEQGQITGVEDAMAQARQARGFLFRDPHGTAAAPGWEGAVPKPASVQVQDARGLAAAEYAARKRQFLAGII</sequence>
<evidence type="ECO:0008006" key="3">
    <source>
        <dbReference type="Google" id="ProtNLM"/>
    </source>
</evidence>
<dbReference type="InterPro" id="IPR009636">
    <property type="entry name" value="SCAF"/>
</dbReference>
<name>A0ABX2P572_9PROT</name>
<organism evidence="1 2">
    <name type="scientific">Asaia spathodeae</name>
    <dbReference type="NCBI Taxonomy" id="657016"/>
    <lineage>
        <taxon>Bacteria</taxon>
        <taxon>Pseudomonadati</taxon>
        <taxon>Pseudomonadota</taxon>
        <taxon>Alphaproteobacteria</taxon>
        <taxon>Acetobacterales</taxon>
        <taxon>Acetobacteraceae</taxon>
        <taxon>Asaia</taxon>
    </lineage>
</organism>
<reference evidence="1 2" key="1">
    <citation type="submission" date="2020-06" db="EMBL/GenBank/DDBJ databases">
        <title>Synonyms of Asaia species.</title>
        <authorList>
            <person name="Sombolestani A."/>
        </authorList>
    </citation>
    <scope>NUCLEOTIDE SEQUENCE [LARGE SCALE GENOMIC DNA]</scope>
    <source>
        <strain evidence="1 2">LMG 27047</strain>
    </source>
</reference>
<dbReference type="Pfam" id="PF06810">
    <property type="entry name" value="Phage_scaffold"/>
    <property type="match status" value="1"/>
</dbReference>
<accession>A0ABX2P572</accession>
<evidence type="ECO:0000313" key="2">
    <source>
        <dbReference type="Proteomes" id="UP001516351"/>
    </source>
</evidence>
<gene>
    <name evidence="1" type="ORF">HW542_09635</name>
</gene>
<proteinExistence type="predicted"/>
<evidence type="ECO:0000313" key="1">
    <source>
        <dbReference type="EMBL" id="NVN47065.1"/>
    </source>
</evidence>
<comment type="caution">
    <text evidence="1">The sequence shown here is derived from an EMBL/GenBank/DDBJ whole genome shotgun (WGS) entry which is preliminary data.</text>
</comment>
<dbReference type="EMBL" id="JABXXV010000005">
    <property type="protein sequence ID" value="NVN47065.1"/>
    <property type="molecule type" value="Genomic_DNA"/>
</dbReference>
<dbReference type="Proteomes" id="UP001516351">
    <property type="component" value="Unassembled WGS sequence"/>
</dbReference>